<protein>
    <submittedName>
        <fullName evidence="1">Uncharacterized protein</fullName>
    </submittedName>
</protein>
<organism evidence="1 2">
    <name type="scientific">Lacipirellula parvula</name>
    <dbReference type="NCBI Taxonomy" id="2650471"/>
    <lineage>
        <taxon>Bacteria</taxon>
        <taxon>Pseudomonadati</taxon>
        <taxon>Planctomycetota</taxon>
        <taxon>Planctomycetia</taxon>
        <taxon>Pirellulales</taxon>
        <taxon>Lacipirellulaceae</taxon>
        <taxon>Lacipirellula</taxon>
    </lineage>
</organism>
<keyword evidence="2" id="KW-1185">Reference proteome</keyword>
<reference evidence="2" key="1">
    <citation type="submission" date="2019-10" db="EMBL/GenBank/DDBJ databases">
        <title>Lacipirellula parvula gen. nov., sp. nov., representing a lineage of planctomycetes widespread in freshwater anoxic habitats, and description of the family Lacipirellulaceae.</title>
        <authorList>
            <person name="Dedysh S.N."/>
            <person name="Kulichevskaya I.S."/>
            <person name="Beletsky A.V."/>
            <person name="Rakitin A.L."/>
            <person name="Mardanov A.V."/>
            <person name="Ivanova A.A."/>
            <person name="Saltykova V.X."/>
            <person name="Rijpstra W.I.C."/>
            <person name="Sinninghe Damste J.S."/>
            <person name="Ravin N.V."/>
        </authorList>
    </citation>
    <scope>NUCLEOTIDE SEQUENCE [LARGE SCALE GENOMIC DNA]</scope>
    <source>
        <strain evidence="2">PX69</strain>
    </source>
</reference>
<gene>
    <name evidence="1" type="ORF">PLANPX_4780</name>
</gene>
<evidence type="ECO:0000313" key="1">
    <source>
        <dbReference type="EMBL" id="BBO35168.1"/>
    </source>
</evidence>
<name>A0A5K7XF84_9BACT</name>
<evidence type="ECO:0000313" key="2">
    <source>
        <dbReference type="Proteomes" id="UP000326837"/>
    </source>
</evidence>
<dbReference type="AlphaFoldDB" id="A0A5K7XF84"/>
<dbReference type="RefSeq" id="WP_152100605.1">
    <property type="nucleotide sequence ID" value="NZ_AP021861.1"/>
</dbReference>
<accession>A0A5K7XF84</accession>
<dbReference type="EMBL" id="AP021861">
    <property type="protein sequence ID" value="BBO35168.1"/>
    <property type="molecule type" value="Genomic_DNA"/>
</dbReference>
<dbReference type="KEGG" id="lpav:PLANPX_4780"/>
<dbReference type="Proteomes" id="UP000326837">
    <property type="component" value="Chromosome"/>
</dbReference>
<sequence length="78" mass="8617">MRWIVKTLLDGVYCDEFQAEGDPIIPVDGSEIMISADGDRFIPATVMEIDVDKSKSPAVLRIICRSPSDPRQAFSDST</sequence>
<proteinExistence type="predicted"/>